<proteinExistence type="predicted"/>
<protein>
    <recommendedName>
        <fullName evidence="3">Endonuclease/exonuclease/phosphatase domain-containing protein</fullName>
    </recommendedName>
</protein>
<accession>G4ZX57</accession>
<dbReference type="Gene3D" id="3.60.10.10">
    <property type="entry name" value="Endonuclease/exonuclease/phosphatase"/>
    <property type="match status" value="1"/>
</dbReference>
<dbReference type="SUPFAM" id="SSF56219">
    <property type="entry name" value="DNase I-like"/>
    <property type="match status" value="1"/>
</dbReference>
<dbReference type="Proteomes" id="UP000002640">
    <property type="component" value="Unassembled WGS sequence"/>
</dbReference>
<dbReference type="GeneID" id="20640484"/>
<sequence>MDQFPRRDITMLTGDFNAKLGQKTTGETFLGPHARGTRNRNGHLLAAFCDTYQLFATNTAFPKRAKNKITWSQRKRTHCVYNQIDYVLCPQSCRRFCLDAQSWGGAITPSDHKIVTADFELKHIRRLRFPSRRTSGTTVHLARSELVHYDDSRTAYASAVKRILPPADADDGSTINQQWEDTFAKLHEAASQTIGFSSPDQRRCRSYNDQLLAALSEQQRQLRLRIYNDTSANTALLRSQRNKILHQIRTRCCDLANMALDEKVSRIEASSDSRSLPQTDTA</sequence>
<gene>
    <name evidence="1" type="ORF">PHYSODRAFT_286822</name>
</gene>
<feature type="non-terminal residue" evidence="1">
    <location>
        <position position="282"/>
    </location>
</feature>
<dbReference type="RefSeq" id="XP_009532107.1">
    <property type="nucleotide sequence ID" value="XM_009533812.1"/>
</dbReference>
<dbReference type="KEGG" id="psoj:PHYSODRAFT_286822"/>
<name>G4ZX57_PHYSP</name>
<dbReference type="AlphaFoldDB" id="G4ZX57"/>
<dbReference type="OMA" id="STINQQW"/>
<evidence type="ECO:0000313" key="1">
    <source>
        <dbReference type="EMBL" id="EGZ11774.1"/>
    </source>
</evidence>
<keyword evidence="2" id="KW-1185">Reference proteome</keyword>
<evidence type="ECO:0000313" key="2">
    <source>
        <dbReference type="Proteomes" id="UP000002640"/>
    </source>
</evidence>
<organism evidence="1 2">
    <name type="scientific">Phytophthora sojae (strain P6497)</name>
    <name type="common">Soybean stem and root rot agent</name>
    <name type="synonym">Phytophthora megasperma f. sp. glycines</name>
    <dbReference type="NCBI Taxonomy" id="1094619"/>
    <lineage>
        <taxon>Eukaryota</taxon>
        <taxon>Sar</taxon>
        <taxon>Stramenopiles</taxon>
        <taxon>Oomycota</taxon>
        <taxon>Peronosporomycetes</taxon>
        <taxon>Peronosporales</taxon>
        <taxon>Peronosporaceae</taxon>
        <taxon>Phytophthora</taxon>
    </lineage>
</organism>
<dbReference type="InterPro" id="IPR036691">
    <property type="entry name" value="Endo/exonu/phosph_ase_sf"/>
</dbReference>
<dbReference type="InParanoid" id="G4ZX57"/>
<reference evidence="1 2" key="1">
    <citation type="journal article" date="2006" name="Science">
        <title>Phytophthora genome sequences uncover evolutionary origins and mechanisms of pathogenesis.</title>
        <authorList>
            <person name="Tyler B.M."/>
            <person name="Tripathy S."/>
            <person name="Zhang X."/>
            <person name="Dehal P."/>
            <person name="Jiang R.H."/>
            <person name="Aerts A."/>
            <person name="Arredondo F.D."/>
            <person name="Baxter L."/>
            <person name="Bensasson D."/>
            <person name="Beynon J.L."/>
            <person name="Chapman J."/>
            <person name="Damasceno C.M."/>
            <person name="Dorrance A.E."/>
            <person name="Dou D."/>
            <person name="Dickerman A.W."/>
            <person name="Dubchak I.L."/>
            <person name="Garbelotto M."/>
            <person name="Gijzen M."/>
            <person name="Gordon S.G."/>
            <person name="Govers F."/>
            <person name="Grunwald N.J."/>
            <person name="Huang W."/>
            <person name="Ivors K.L."/>
            <person name="Jones R.W."/>
            <person name="Kamoun S."/>
            <person name="Krampis K."/>
            <person name="Lamour K.H."/>
            <person name="Lee M.K."/>
            <person name="McDonald W.H."/>
            <person name="Medina M."/>
            <person name="Meijer H.J."/>
            <person name="Nordberg E.K."/>
            <person name="Maclean D.J."/>
            <person name="Ospina-Giraldo M.D."/>
            <person name="Morris P.F."/>
            <person name="Phuntumart V."/>
            <person name="Putnam N.H."/>
            <person name="Rash S."/>
            <person name="Rose J.K."/>
            <person name="Sakihama Y."/>
            <person name="Salamov A.A."/>
            <person name="Savidor A."/>
            <person name="Scheuring C.F."/>
            <person name="Smith B.M."/>
            <person name="Sobral B.W."/>
            <person name="Terry A."/>
            <person name="Torto-Alalibo T.A."/>
            <person name="Win J."/>
            <person name="Xu Z."/>
            <person name="Zhang H."/>
            <person name="Grigoriev I.V."/>
            <person name="Rokhsar D.S."/>
            <person name="Boore J.L."/>
        </authorList>
    </citation>
    <scope>NUCLEOTIDE SEQUENCE [LARGE SCALE GENOMIC DNA]</scope>
    <source>
        <strain evidence="1 2">P6497</strain>
    </source>
</reference>
<dbReference type="EMBL" id="JH159157">
    <property type="protein sequence ID" value="EGZ11774.1"/>
    <property type="molecule type" value="Genomic_DNA"/>
</dbReference>
<evidence type="ECO:0008006" key="3">
    <source>
        <dbReference type="Google" id="ProtNLM"/>
    </source>
</evidence>